<proteinExistence type="predicted"/>
<dbReference type="Pfam" id="PF13668">
    <property type="entry name" value="Ferritin_2"/>
    <property type="match status" value="1"/>
</dbReference>
<accession>A0A6J4QH64</accession>
<dbReference type="NCBIfam" id="TIGR01409">
    <property type="entry name" value="TAT_signal_seq"/>
    <property type="match status" value="1"/>
</dbReference>
<dbReference type="InterPro" id="IPR019546">
    <property type="entry name" value="TAT_signal_bac_arc"/>
</dbReference>
<dbReference type="SUPFAM" id="SSF47240">
    <property type="entry name" value="Ferritin-like"/>
    <property type="match status" value="1"/>
</dbReference>
<dbReference type="InterPro" id="IPR009078">
    <property type="entry name" value="Ferritin-like_SF"/>
</dbReference>
<dbReference type="InterPro" id="IPR012347">
    <property type="entry name" value="Ferritin-like"/>
</dbReference>
<organism evidence="1">
    <name type="scientific">uncultured Rubrobacteraceae bacterium</name>
    <dbReference type="NCBI Taxonomy" id="349277"/>
    <lineage>
        <taxon>Bacteria</taxon>
        <taxon>Bacillati</taxon>
        <taxon>Actinomycetota</taxon>
        <taxon>Rubrobacteria</taxon>
        <taxon>Rubrobacterales</taxon>
        <taxon>Rubrobacteraceae</taxon>
        <taxon>environmental samples</taxon>
    </lineage>
</organism>
<dbReference type="Gene3D" id="1.20.1260.10">
    <property type="match status" value="1"/>
</dbReference>
<reference evidence="1" key="1">
    <citation type="submission" date="2020-02" db="EMBL/GenBank/DDBJ databases">
        <authorList>
            <person name="Meier V. D."/>
        </authorList>
    </citation>
    <scope>NUCLEOTIDE SEQUENCE</scope>
    <source>
        <strain evidence="1">AVDCRST_MAG14</strain>
    </source>
</reference>
<gene>
    <name evidence="1" type="ORF">AVDCRST_MAG14-27</name>
</gene>
<dbReference type="PROSITE" id="PS51318">
    <property type="entry name" value="TAT"/>
    <property type="match status" value="1"/>
</dbReference>
<dbReference type="InterPro" id="IPR006311">
    <property type="entry name" value="TAT_signal"/>
</dbReference>
<dbReference type="EMBL" id="CADCVG010000001">
    <property type="protein sequence ID" value="CAA9441858.1"/>
    <property type="molecule type" value="Genomic_DNA"/>
</dbReference>
<dbReference type="AlphaFoldDB" id="A0A6J4QH64"/>
<evidence type="ECO:0000313" key="1">
    <source>
        <dbReference type="EMBL" id="CAA9441858.1"/>
    </source>
</evidence>
<sequence>MEKQTINVPGVEGFAQPRTRRDFFKTLAVAGAAGVAGAGLFTSKKASAQIGGTQEGDAGILNFALTLENLEADFYTRAVSSGVLSGAALGVVTKLRDTEIAHVEFLTAALQGAGATPAPSPTFTFPPDSLASQSGVLQLASVLEPTGVGAYLGAGPMIQNPVFLEAAGTIAGVEGDHVVAIRNLLGFVPPTTTPFPEALTKDQVLAAIAPFLGMGSMPATGGPGAE</sequence>
<protein>
    <recommendedName>
        <fullName evidence="2">Dessication-associated protein</fullName>
    </recommendedName>
</protein>
<name>A0A6J4QH64_9ACTN</name>
<evidence type="ECO:0008006" key="2">
    <source>
        <dbReference type="Google" id="ProtNLM"/>
    </source>
</evidence>